<evidence type="ECO:0000313" key="3">
    <source>
        <dbReference type="Proteomes" id="UP000234661"/>
    </source>
</evidence>
<name>A0A2J4XVT3_9ENTR</name>
<comment type="caution">
    <text evidence="2">The sequence shown here is derived from an EMBL/GenBank/DDBJ whole genome shotgun (WGS) entry which is preliminary data.</text>
</comment>
<dbReference type="Gene3D" id="3.40.50.720">
    <property type="entry name" value="NAD(P)-binding Rossmann-like Domain"/>
    <property type="match status" value="1"/>
</dbReference>
<accession>A0A2J4XVT3</accession>
<feature type="non-terminal residue" evidence="2">
    <location>
        <position position="1"/>
    </location>
</feature>
<evidence type="ECO:0000313" key="2">
    <source>
        <dbReference type="EMBL" id="PLM42597.1"/>
    </source>
</evidence>
<reference evidence="2 3" key="1">
    <citation type="submission" date="2017-11" db="EMBL/GenBank/DDBJ databases">
        <authorList>
            <person name="Han C.G."/>
        </authorList>
    </citation>
    <scope>NUCLEOTIDE SEQUENCE [LARGE SCALE GENOMIC DNA]</scope>
    <source>
        <strain evidence="2 3">A2</strain>
    </source>
</reference>
<dbReference type="EC" id="1.1.1.282" evidence="2"/>
<dbReference type="EMBL" id="PIET01002579">
    <property type="protein sequence ID" value="PLM42597.1"/>
    <property type="molecule type" value="Genomic_DNA"/>
</dbReference>
<reference evidence="2 3" key="2">
    <citation type="submission" date="2018-01" db="EMBL/GenBank/DDBJ databases">
        <title>Genomic study of Klebsiella pneumoniae.</title>
        <authorList>
            <person name="Yang Y."/>
            <person name="Bicalho R."/>
        </authorList>
    </citation>
    <scope>NUCLEOTIDE SEQUENCE [LARGE SCALE GENOMIC DNA]</scope>
    <source>
        <strain evidence="2 3">A2</strain>
    </source>
</reference>
<gene>
    <name evidence="2" type="ORF">CWM85_40475</name>
</gene>
<keyword evidence="2" id="KW-0560">Oxidoreductase</keyword>
<dbReference type="AlphaFoldDB" id="A0A2J4XVT3"/>
<dbReference type="GO" id="GO:0016491">
    <property type="term" value="F:oxidoreductase activity"/>
    <property type="evidence" value="ECO:0007669"/>
    <property type="project" value="UniProtKB-KW"/>
</dbReference>
<dbReference type="Proteomes" id="UP000234661">
    <property type="component" value="Unassembled WGS sequence"/>
</dbReference>
<proteinExistence type="predicted"/>
<sequence>LGMMLWQGARAFEIWTGKEMPVEHVKNILF</sequence>
<protein>
    <submittedName>
        <fullName evidence="2">Quinate/shikimate dehydrogenase</fullName>
        <ecNumber evidence="2">1.1.1.282</ecNumber>
    </submittedName>
</protein>
<evidence type="ECO:0000259" key="1">
    <source>
        <dbReference type="Pfam" id="PF18317"/>
    </source>
</evidence>
<dbReference type="Pfam" id="PF18317">
    <property type="entry name" value="SDH_C"/>
    <property type="match status" value="1"/>
</dbReference>
<dbReference type="InterPro" id="IPR041121">
    <property type="entry name" value="SDH_C"/>
</dbReference>
<feature type="domain" description="SDH C-terminal" evidence="1">
    <location>
        <begin position="1"/>
        <end position="29"/>
    </location>
</feature>
<organism evidence="2 3">
    <name type="scientific">Klebsiella michiganensis</name>
    <dbReference type="NCBI Taxonomy" id="1134687"/>
    <lineage>
        <taxon>Bacteria</taxon>
        <taxon>Pseudomonadati</taxon>
        <taxon>Pseudomonadota</taxon>
        <taxon>Gammaproteobacteria</taxon>
        <taxon>Enterobacterales</taxon>
        <taxon>Enterobacteriaceae</taxon>
        <taxon>Klebsiella/Raoultella group</taxon>
        <taxon>Klebsiella</taxon>
    </lineage>
</organism>